<comment type="cofactor">
    <cofactor evidence="1">
        <name>Mg(2+)</name>
        <dbReference type="ChEBI" id="CHEBI:18420"/>
    </cofactor>
</comment>
<dbReference type="PROSITE" id="PS01066">
    <property type="entry name" value="UPP_SYNTHASE"/>
    <property type="match status" value="1"/>
</dbReference>
<dbReference type="EMBL" id="UOES01000024">
    <property type="protein sequence ID" value="VAW25817.1"/>
    <property type="molecule type" value="Genomic_DNA"/>
</dbReference>
<proteinExistence type="inferred from homology"/>
<evidence type="ECO:0000256" key="1">
    <source>
        <dbReference type="ARBA" id="ARBA00001946"/>
    </source>
</evidence>
<dbReference type="Gene3D" id="3.40.1180.10">
    <property type="entry name" value="Decaprenyl diphosphate synthase-like"/>
    <property type="match status" value="1"/>
</dbReference>
<dbReference type="GO" id="GO:0008834">
    <property type="term" value="F:ditrans,polycis-undecaprenyl-diphosphate synthase [(2E,6E)-farnesyl-diphosphate specific] activity"/>
    <property type="evidence" value="ECO:0007669"/>
    <property type="project" value="UniProtKB-EC"/>
</dbReference>
<dbReference type="GO" id="GO:0016094">
    <property type="term" value="P:polyprenol biosynthetic process"/>
    <property type="evidence" value="ECO:0007669"/>
    <property type="project" value="TreeGrafter"/>
</dbReference>
<protein>
    <submittedName>
        <fullName evidence="3">Undecaprenyl diphosphate synthase</fullName>
        <ecNumber evidence="3">2.5.1.31</ecNumber>
    </submittedName>
</protein>
<dbReference type="EC" id="2.5.1.31" evidence="3"/>
<accession>A0A3B0UKD6</accession>
<dbReference type="PANTHER" id="PTHR10291">
    <property type="entry name" value="DEHYDRODOLICHYL DIPHOSPHATE SYNTHASE FAMILY MEMBER"/>
    <property type="match status" value="1"/>
</dbReference>
<organism evidence="3">
    <name type="scientific">hydrothermal vent metagenome</name>
    <dbReference type="NCBI Taxonomy" id="652676"/>
    <lineage>
        <taxon>unclassified sequences</taxon>
        <taxon>metagenomes</taxon>
        <taxon>ecological metagenomes</taxon>
    </lineage>
</organism>
<dbReference type="AlphaFoldDB" id="A0A3B0UKD6"/>
<dbReference type="SUPFAM" id="SSF64005">
    <property type="entry name" value="Undecaprenyl diphosphate synthase"/>
    <property type="match status" value="1"/>
</dbReference>
<keyword evidence="2 3" id="KW-0808">Transferase</keyword>
<dbReference type="InterPro" id="IPR018520">
    <property type="entry name" value="UPP_synth-like_CS"/>
</dbReference>
<name>A0A3B0UKD6_9ZZZZ</name>
<dbReference type="NCBIfam" id="TIGR00055">
    <property type="entry name" value="uppS"/>
    <property type="match status" value="1"/>
</dbReference>
<dbReference type="InterPro" id="IPR036424">
    <property type="entry name" value="UPP_synth-like_sf"/>
</dbReference>
<dbReference type="PANTHER" id="PTHR10291:SF0">
    <property type="entry name" value="DEHYDRODOLICHYL DIPHOSPHATE SYNTHASE 2"/>
    <property type="match status" value="1"/>
</dbReference>
<evidence type="ECO:0000313" key="3">
    <source>
        <dbReference type="EMBL" id="VAW25817.1"/>
    </source>
</evidence>
<reference evidence="3" key="1">
    <citation type="submission" date="2018-06" db="EMBL/GenBank/DDBJ databases">
        <authorList>
            <person name="Zhirakovskaya E."/>
        </authorList>
    </citation>
    <scope>NUCLEOTIDE SEQUENCE</scope>
</reference>
<dbReference type="HAMAP" id="MF_01139">
    <property type="entry name" value="ISPT"/>
    <property type="match status" value="1"/>
</dbReference>
<evidence type="ECO:0000256" key="2">
    <source>
        <dbReference type="ARBA" id="ARBA00022679"/>
    </source>
</evidence>
<dbReference type="Pfam" id="PF01255">
    <property type="entry name" value="Prenyltransf"/>
    <property type="match status" value="1"/>
</dbReference>
<dbReference type="FunFam" id="3.40.1180.10:FF:000001">
    <property type="entry name" value="(2E,6E)-farnesyl-diphosphate-specific ditrans,polycis-undecaprenyl-diphosphate synthase"/>
    <property type="match status" value="1"/>
</dbReference>
<dbReference type="NCBIfam" id="NF011405">
    <property type="entry name" value="PRK14830.1"/>
    <property type="match status" value="1"/>
</dbReference>
<gene>
    <name evidence="3" type="ORF">MNBD_BACTEROID06-1379</name>
</gene>
<sequence length="241" mass="27596">MIKFNNIPEHIAVIMDGNGRWAKKKGAARIFGHRNAIKAVRDTVEGCAELGVKYLTLYAFSTENWGRPKKEVDGLMELLIDSLRKELSTLMKNNIRLETIGDLDRLPKRCISALKGDIKASEENSGLTLILALNYSGRAEITKAVTGIAHKIELGELRASQVDEVVFANQLSTRAYPDPELLIRTSGEMRLSNFLLWQMAYTEFYFTNVLWPDFRREHLWKALEDYNKRERRFGKTSEQLT</sequence>
<dbReference type="CDD" id="cd00475">
    <property type="entry name" value="Cis_IPPS"/>
    <property type="match status" value="1"/>
</dbReference>
<dbReference type="InterPro" id="IPR001441">
    <property type="entry name" value="UPP_synth-like"/>
</dbReference>